<evidence type="ECO:0000313" key="2">
    <source>
        <dbReference type="Proteomes" id="UP000240653"/>
    </source>
</evidence>
<dbReference type="RefSeq" id="WP_106724820.1">
    <property type="nucleotide sequence ID" value="NZ_PXYL01000007.1"/>
</dbReference>
<dbReference type="AlphaFoldDB" id="A0A2P7SB37"/>
<organism evidence="1 2">
    <name type="scientific">Pseudaminobacter soli</name>
    <name type="common">ex Li et al. 2025</name>
    <dbReference type="NCBI Taxonomy" id="1295366"/>
    <lineage>
        <taxon>Bacteria</taxon>
        <taxon>Pseudomonadati</taxon>
        <taxon>Pseudomonadota</taxon>
        <taxon>Alphaproteobacteria</taxon>
        <taxon>Hyphomicrobiales</taxon>
        <taxon>Phyllobacteriaceae</taxon>
        <taxon>Pseudaminobacter</taxon>
    </lineage>
</organism>
<evidence type="ECO:0000313" key="1">
    <source>
        <dbReference type="EMBL" id="PSJ59680.1"/>
    </source>
</evidence>
<sequence>MGLRVGYSEIRRKIKEAVVYRLSRPKPPRHPTPLAGPVLVVGSAPVSNLPKGFDESFSVLTVNGSQSVAKKWGISKPDATFLQFNQIEGTNDNAVAVRRVLNGEETGILHVIRWPFEEQRLRDGLSAFNYRCDELRLVDQYHRMALYEAIIGKRHSELDNARKFSNGVTAVLYALLSGAPAVIISGINPGSSGHVYNDLGLQRLHSDMDRAVLLTLHARGAGIFTADPEVAASTGLPLWQGRI</sequence>
<dbReference type="OrthoDB" id="7769278at2"/>
<protein>
    <submittedName>
        <fullName evidence="1">Membrane-anchored protein</fullName>
    </submittedName>
</protein>
<comment type="caution">
    <text evidence="1">The sequence shown here is derived from an EMBL/GenBank/DDBJ whole genome shotgun (WGS) entry which is preliminary data.</text>
</comment>
<reference evidence="1 2" key="1">
    <citation type="submission" date="2018-03" db="EMBL/GenBank/DDBJ databases">
        <title>The draft genome of Mesorhizobium soli JCM 19897.</title>
        <authorList>
            <person name="Li L."/>
            <person name="Liu L."/>
            <person name="Liang L."/>
            <person name="Wang T."/>
            <person name="Zhang X."/>
        </authorList>
    </citation>
    <scope>NUCLEOTIDE SEQUENCE [LARGE SCALE GENOMIC DNA]</scope>
    <source>
        <strain evidence="1 2">JCM 19897</strain>
    </source>
</reference>
<dbReference type="Proteomes" id="UP000240653">
    <property type="component" value="Unassembled WGS sequence"/>
</dbReference>
<proteinExistence type="predicted"/>
<gene>
    <name evidence="1" type="ORF">C7I85_15050</name>
</gene>
<name>A0A2P7SB37_9HYPH</name>
<accession>A0A2P7SB37</accession>
<keyword evidence="2" id="KW-1185">Reference proteome</keyword>
<dbReference type="EMBL" id="PXYL01000007">
    <property type="protein sequence ID" value="PSJ59680.1"/>
    <property type="molecule type" value="Genomic_DNA"/>
</dbReference>